<sequence>MARLERVDPVRMPRSGELPSERLARALPLAGTPGQAYVERRGIPLPLAEQAGMRFDPDWDGRPAVLVGLHDQEGLLVSVHGRYLTTLRGQNKMLTVGLPGGVAGVGSSWRAEPLILVEGIFDALSLAACGWDGVATIGRWAPWLPQTCAMRVVWLGFDANAPGEQEARHYAQMLSMSKPRRLLPPARCKDWNTALVKQGNTRVARWLKASFECEDVVTR</sequence>
<dbReference type="CDD" id="cd01029">
    <property type="entry name" value="TOPRIM_primases"/>
    <property type="match status" value="1"/>
</dbReference>
<keyword evidence="3" id="KW-1185">Reference proteome</keyword>
<dbReference type="SUPFAM" id="SSF56731">
    <property type="entry name" value="DNA primase core"/>
    <property type="match status" value="1"/>
</dbReference>
<dbReference type="InterPro" id="IPR055570">
    <property type="entry name" value="DUF7146"/>
</dbReference>
<gene>
    <name evidence="2" type="ORF">GM658_04860</name>
</gene>
<comment type="caution">
    <text evidence="2">The sequence shown here is derived from an EMBL/GenBank/DDBJ whole genome shotgun (WGS) entry which is preliminary data.</text>
</comment>
<dbReference type="InterPro" id="IPR034154">
    <property type="entry name" value="TOPRIM_DnaG/twinkle"/>
</dbReference>
<feature type="domain" description="DUF7146" evidence="1">
    <location>
        <begin position="24"/>
        <end position="90"/>
    </location>
</feature>
<dbReference type="Gene3D" id="3.40.1360.10">
    <property type="match status" value="1"/>
</dbReference>
<reference evidence="2 3" key="1">
    <citation type="submission" date="2019-11" db="EMBL/GenBank/DDBJ databases">
        <title>Type strains purchased from KCTC, JCM and DSMZ.</title>
        <authorList>
            <person name="Lu H."/>
        </authorList>
    </citation>
    <scope>NUCLEOTIDE SEQUENCE [LARGE SCALE GENOMIC DNA]</scope>
    <source>
        <strain evidence="2 3">JCM 31587</strain>
    </source>
</reference>
<dbReference type="Proteomes" id="UP000472320">
    <property type="component" value="Unassembled WGS sequence"/>
</dbReference>
<dbReference type="Pfam" id="PF23639">
    <property type="entry name" value="DUF7146"/>
    <property type="match status" value="1"/>
</dbReference>
<dbReference type="Pfam" id="PF13155">
    <property type="entry name" value="Toprim_2"/>
    <property type="match status" value="1"/>
</dbReference>
<evidence type="ECO:0000313" key="2">
    <source>
        <dbReference type="EMBL" id="MTW09923.1"/>
    </source>
</evidence>
<evidence type="ECO:0000259" key="1">
    <source>
        <dbReference type="Pfam" id="PF23639"/>
    </source>
</evidence>
<name>A0A6L6QE12_9BURK</name>
<organism evidence="2 3">
    <name type="scientific">Massilia eburnea</name>
    <dbReference type="NCBI Taxonomy" id="1776165"/>
    <lineage>
        <taxon>Bacteria</taxon>
        <taxon>Pseudomonadati</taxon>
        <taxon>Pseudomonadota</taxon>
        <taxon>Betaproteobacteria</taxon>
        <taxon>Burkholderiales</taxon>
        <taxon>Oxalobacteraceae</taxon>
        <taxon>Telluria group</taxon>
        <taxon>Massilia</taxon>
    </lineage>
</organism>
<dbReference type="RefSeq" id="WP_155452884.1">
    <property type="nucleotide sequence ID" value="NZ_WNKX01000003.1"/>
</dbReference>
<evidence type="ECO:0000313" key="3">
    <source>
        <dbReference type="Proteomes" id="UP000472320"/>
    </source>
</evidence>
<proteinExistence type="predicted"/>
<dbReference type="OrthoDB" id="9151121at2"/>
<dbReference type="EMBL" id="WNKX01000003">
    <property type="protein sequence ID" value="MTW09923.1"/>
    <property type="molecule type" value="Genomic_DNA"/>
</dbReference>
<accession>A0A6L6QE12</accession>
<protein>
    <recommendedName>
        <fullName evidence="1">DUF7146 domain-containing protein</fullName>
    </recommendedName>
</protein>
<dbReference type="AlphaFoldDB" id="A0A6L6QE12"/>